<evidence type="ECO:0000313" key="5">
    <source>
        <dbReference type="EMBL" id="KOO44201.1"/>
    </source>
</evidence>
<feature type="compositionally biased region" description="Polar residues" evidence="3">
    <location>
        <begin position="230"/>
        <end position="247"/>
    </location>
</feature>
<dbReference type="SUPFAM" id="SSF49562">
    <property type="entry name" value="C2 domain (Calcium/lipid-binding domain, CaLB)"/>
    <property type="match status" value="1"/>
</dbReference>
<feature type="region of interest" description="Disordered" evidence="3">
    <location>
        <begin position="276"/>
        <end position="302"/>
    </location>
</feature>
<feature type="region of interest" description="Disordered" evidence="3">
    <location>
        <begin position="89"/>
        <end position="110"/>
    </location>
</feature>
<keyword evidence="1" id="KW-0479">Metal-binding</keyword>
<dbReference type="SMART" id="SM00239">
    <property type="entry name" value="C2"/>
    <property type="match status" value="1"/>
</dbReference>
<feature type="region of interest" description="Disordered" evidence="3">
    <location>
        <begin position="144"/>
        <end position="189"/>
    </location>
</feature>
<evidence type="ECO:0000313" key="6">
    <source>
        <dbReference type="Proteomes" id="UP000037460"/>
    </source>
</evidence>
<gene>
    <name evidence="5" type="ORF">Ctob_014717</name>
</gene>
<organism evidence="5 6">
    <name type="scientific">Chrysochromulina tobinii</name>
    <dbReference type="NCBI Taxonomy" id="1460289"/>
    <lineage>
        <taxon>Eukaryota</taxon>
        <taxon>Haptista</taxon>
        <taxon>Haptophyta</taxon>
        <taxon>Prymnesiophyceae</taxon>
        <taxon>Prymnesiales</taxon>
        <taxon>Chrysochromulinaceae</taxon>
        <taxon>Chrysochromulina</taxon>
    </lineage>
</organism>
<dbReference type="Proteomes" id="UP000037460">
    <property type="component" value="Unassembled WGS sequence"/>
</dbReference>
<feature type="non-terminal residue" evidence="5">
    <location>
        <position position="834"/>
    </location>
</feature>
<evidence type="ECO:0000259" key="4">
    <source>
        <dbReference type="PROSITE" id="PS50004"/>
    </source>
</evidence>
<dbReference type="Gene3D" id="2.60.40.150">
    <property type="entry name" value="C2 domain"/>
    <property type="match status" value="1"/>
</dbReference>
<dbReference type="PANTHER" id="PTHR45911">
    <property type="entry name" value="C2 DOMAIN-CONTAINING PROTEIN"/>
    <property type="match status" value="1"/>
</dbReference>
<proteinExistence type="predicted"/>
<dbReference type="AlphaFoldDB" id="A0A0M0KZF2"/>
<dbReference type="Pfam" id="PF00168">
    <property type="entry name" value="C2"/>
    <property type="match status" value="1"/>
</dbReference>
<dbReference type="CDD" id="cd00030">
    <property type="entry name" value="C2"/>
    <property type="match status" value="1"/>
</dbReference>
<comment type="caution">
    <text evidence="5">The sequence shown here is derived from an EMBL/GenBank/DDBJ whole genome shotgun (WGS) entry which is preliminary data.</text>
</comment>
<evidence type="ECO:0000256" key="1">
    <source>
        <dbReference type="ARBA" id="ARBA00022723"/>
    </source>
</evidence>
<dbReference type="InterPro" id="IPR000008">
    <property type="entry name" value="C2_dom"/>
</dbReference>
<keyword evidence="5" id="KW-0472">Membrane</keyword>
<evidence type="ECO:0000256" key="2">
    <source>
        <dbReference type="ARBA" id="ARBA00022837"/>
    </source>
</evidence>
<dbReference type="PANTHER" id="PTHR45911:SF4">
    <property type="entry name" value="MULTIPLE C2 AND TRANSMEMBRANE DOMAIN-CONTAINING PROTEIN"/>
    <property type="match status" value="1"/>
</dbReference>
<evidence type="ECO:0000256" key="3">
    <source>
        <dbReference type="SAM" id="MobiDB-lite"/>
    </source>
</evidence>
<keyword evidence="5" id="KW-0812">Transmembrane</keyword>
<dbReference type="GO" id="GO:0005509">
    <property type="term" value="F:calcium ion binding"/>
    <property type="evidence" value="ECO:0007669"/>
    <property type="project" value="TreeGrafter"/>
</dbReference>
<dbReference type="GO" id="GO:0016020">
    <property type="term" value="C:membrane"/>
    <property type="evidence" value="ECO:0007669"/>
    <property type="project" value="TreeGrafter"/>
</dbReference>
<dbReference type="PRINTS" id="PR00360">
    <property type="entry name" value="C2DOMAIN"/>
</dbReference>
<keyword evidence="2" id="KW-0106">Calcium</keyword>
<dbReference type="EMBL" id="JWZX01000562">
    <property type="protein sequence ID" value="KOO44201.1"/>
    <property type="molecule type" value="Genomic_DNA"/>
</dbReference>
<feature type="domain" description="C2" evidence="4">
    <location>
        <begin position="473"/>
        <end position="595"/>
    </location>
</feature>
<reference evidence="6" key="1">
    <citation type="journal article" date="2015" name="PLoS Genet.">
        <title>Genome Sequence and Transcriptome Analyses of Chrysochromulina tobin: Metabolic Tools for Enhanced Algal Fitness in the Prominent Order Prymnesiales (Haptophyceae).</title>
        <authorList>
            <person name="Hovde B.T."/>
            <person name="Deodato C.R."/>
            <person name="Hunsperger H.M."/>
            <person name="Ryken S.A."/>
            <person name="Yost W."/>
            <person name="Jha R.K."/>
            <person name="Patterson J."/>
            <person name="Monnat R.J. Jr."/>
            <person name="Barlow S.B."/>
            <person name="Starkenburg S.R."/>
            <person name="Cattolico R.A."/>
        </authorList>
    </citation>
    <scope>NUCLEOTIDE SEQUENCE</scope>
    <source>
        <strain evidence="6">CCMP291</strain>
    </source>
</reference>
<sequence length="834" mass="86527">MDDDPDVVVTDADMEDPELLAELYALTGGPPPAKPKPPADLAAQRANLQDRIAAKKKEAIALKGDKAACVAAIQEYKAMEAELAKLPLPQQPVAPPPANAKGPPTDADIDSVDVTEEDMNDPILLAELAGLGPPSAALEELTTHRSAAAVPTRINSGDAPKSEAVKDAPTSHRGQHGESAMEEPRPAKLSDDELLARYPEEASMIVVCGVPREEILAGLRSRASFEPDDSSISSIATEPAHRSQQVPTAAIRSTRRPSDEGDDLARLMDVMSVDGAKPTAGAAPKPPSQPSAVPSADSDETNEEMNALLAAMSTGAPTRSRAPKTGVQDDAAFSRLVASMDAKASTPPARDAAHLHANLDPEMEQLVACMTTPSGMTTPAEAAADSCTGDDTLKAQAAAKLRESKLLQAQIDQQGAGAGAGAVVGAGSSTVAAARRGAELSTPPGTGAELSTPTGTGAELSTPPGTGAELSTPPGTYISPSAPVPEHARMLAHGTLHLFLSHARDLKSVDSNGFSDPYVKISLAGKEEVKSKVIYKNLNPRWSEVFTFTGVLKDLIAEPLSLRCKDKDTFTSGKLGEASVDLGGLARTRMVELQAQLSTQGTVYLRAFWQADGDSTPPADFTADVPAIIAAAAAAADLPARVAALRSEAAQLVRLSKETGDDTLKAQAAAKLRESKLLQAQIDQQGAGAGAGSSTVAAAPTAPRAAPIAAPRAAPAAAPAAGAAAGSAAVPYPHLRADELELTLMSAAIEDRSAREMYCRFDWAENQIGANPTTVKTALVKGAGSYEWKATFKFKLRSGLSQKHFERSGGQLELVALSKSGWGPWAEEVETKVA</sequence>
<dbReference type="OrthoDB" id="5973539at2759"/>
<protein>
    <submittedName>
        <fullName evidence="5">Multiple c2 and transmembrane domain-containing protein 1</fullName>
    </submittedName>
</protein>
<accession>A0A0M0KZF2</accession>
<name>A0A0M0KZF2_9EUKA</name>
<feature type="region of interest" description="Disordered" evidence="3">
    <location>
        <begin position="223"/>
        <end position="261"/>
    </location>
</feature>
<feature type="compositionally biased region" description="Pro residues" evidence="3">
    <location>
        <begin position="89"/>
        <end position="98"/>
    </location>
</feature>
<keyword evidence="6" id="KW-1185">Reference proteome</keyword>
<feature type="region of interest" description="Disordered" evidence="3">
    <location>
        <begin position="436"/>
        <end position="479"/>
    </location>
</feature>
<dbReference type="InterPro" id="IPR035892">
    <property type="entry name" value="C2_domain_sf"/>
</dbReference>
<feature type="compositionally biased region" description="Basic and acidic residues" evidence="3">
    <location>
        <begin position="160"/>
        <end position="170"/>
    </location>
</feature>
<dbReference type="PROSITE" id="PS50004">
    <property type="entry name" value="C2"/>
    <property type="match status" value="1"/>
</dbReference>